<comment type="caution">
    <text evidence="3">The sequence shown here is derived from an EMBL/GenBank/DDBJ whole genome shotgun (WGS) entry which is preliminary data.</text>
</comment>
<proteinExistence type="predicted"/>
<dbReference type="Proteomes" id="UP000789375">
    <property type="component" value="Unassembled WGS sequence"/>
</dbReference>
<evidence type="ECO:0000256" key="1">
    <source>
        <dbReference type="SAM" id="Coils"/>
    </source>
</evidence>
<keyword evidence="4" id="KW-1185">Reference proteome</keyword>
<feature type="compositionally biased region" description="Basic and acidic residues" evidence="2">
    <location>
        <begin position="433"/>
        <end position="442"/>
    </location>
</feature>
<protein>
    <submittedName>
        <fullName evidence="3">12410_t:CDS:1</fullName>
    </submittedName>
</protein>
<evidence type="ECO:0000256" key="2">
    <source>
        <dbReference type="SAM" id="MobiDB-lite"/>
    </source>
</evidence>
<feature type="coiled-coil region" evidence="1">
    <location>
        <begin position="177"/>
        <end position="239"/>
    </location>
</feature>
<feature type="region of interest" description="Disordered" evidence="2">
    <location>
        <begin position="433"/>
        <end position="465"/>
    </location>
</feature>
<dbReference type="PANTHER" id="PTHR38120">
    <property type="entry name" value="EXPRESSED PROTEIN"/>
    <property type="match status" value="1"/>
</dbReference>
<dbReference type="EMBL" id="CAJVPP010001943">
    <property type="protein sequence ID" value="CAG8579927.1"/>
    <property type="molecule type" value="Genomic_DNA"/>
</dbReference>
<sequence length="502" mass="58032">MSKISKDIDLQQELNNYQNLNCSLNEQLDRTHKENKLLSDENSFLRKKVTSFQQQISNNHNECVRLESELYQQGQELERLKKENVGFLKNKREVERKLREETQAFEKDRIVWQERESELLDQAKALQDTINVLAQQNEQVSEKKNGNTPTGHQPRGLCYLESITSEDVSHYTTIRELKGAQRTIKEIERRNNEITAELDKAKQATTESMNLSKSHVRRIQQLENELSQVKHMNQALMEENEGYQLLLHEKTMKGEFMLNPIMQRNGTYTEKKCTGTIEKVTNDSVSSPPIDDDNKVKNKNSIATDLAAELDRASLLTSFYHGERVHKESDTTIIDKLQDKIKSLTDANKCLRLYIEKILNRIIETQGFEEILSSESEWKKPSASSPVTPVTGTKKIERRKTVSVLHFRSTSQPQNSLSPINKIIAEEPDKIYPLPSERKSNEDTITLGDAPKRVQRRNSSSGTKNAKRFSIFNWVGGAKEEERKEDPFMRPMILVQEKERKE</sequence>
<name>A0A9N9BW36_FUNMO</name>
<keyword evidence="1" id="KW-0175">Coiled coil</keyword>
<organism evidence="3 4">
    <name type="scientific">Funneliformis mosseae</name>
    <name type="common">Endomycorrhizal fungus</name>
    <name type="synonym">Glomus mosseae</name>
    <dbReference type="NCBI Taxonomy" id="27381"/>
    <lineage>
        <taxon>Eukaryota</taxon>
        <taxon>Fungi</taxon>
        <taxon>Fungi incertae sedis</taxon>
        <taxon>Mucoromycota</taxon>
        <taxon>Glomeromycotina</taxon>
        <taxon>Glomeromycetes</taxon>
        <taxon>Glomerales</taxon>
        <taxon>Glomeraceae</taxon>
        <taxon>Funneliformis</taxon>
    </lineage>
</organism>
<evidence type="ECO:0000313" key="3">
    <source>
        <dbReference type="EMBL" id="CAG8579927.1"/>
    </source>
</evidence>
<accession>A0A9N9BW36</accession>
<gene>
    <name evidence="3" type="ORF">FMOSSE_LOCUS7896</name>
</gene>
<reference evidence="3" key="1">
    <citation type="submission" date="2021-06" db="EMBL/GenBank/DDBJ databases">
        <authorList>
            <person name="Kallberg Y."/>
            <person name="Tangrot J."/>
            <person name="Rosling A."/>
        </authorList>
    </citation>
    <scope>NUCLEOTIDE SEQUENCE</scope>
    <source>
        <strain evidence="3">87-6 pot B 2015</strain>
    </source>
</reference>
<dbReference type="AlphaFoldDB" id="A0A9N9BW36"/>
<feature type="coiled-coil region" evidence="1">
    <location>
        <begin position="63"/>
        <end position="143"/>
    </location>
</feature>
<dbReference type="PANTHER" id="PTHR38120:SF1">
    <property type="entry name" value="M PROTEIN, SEROTYPE 2.1"/>
    <property type="match status" value="1"/>
</dbReference>
<evidence type="ECO:0000313" key="4">
    <source>
        <dbReference type="Proteomes" id="UP000789375"/>
    </source>
</evidence>